<organism evidence="1 2">
    <name type="scientific">Aristaeella lactis</name>
    <dbReference type="NCBI Taxonomy" id="3046383"/>
    <lineage>
        <taxon>Bacteria</taxon>
        <taxon>Bacillati</taxon>
        <taxon>Bacillota</taxon>
        <taxon>Clostridia</taxon>
        <taxon>Eubacteriales</taxon>
        <taxon>Aristaeellaceae</taxon>
        <taxon>Aristaeella</taxon>
    </lineage>
</organism>
<accession>A0AC61PL57</accession>
<keyword evidence="2" id="KW-1185">Reference proteome</keyword>
<reference evidence="1" key="1">
    <citation type="submission" date="2017-04" db="EMBL/GenBank/DDBJ databases">
        <authorList>
            <person name="Varghese N."/>
            <person name="Submissions S."/>
        </authorList>
    </citation>
    <scope>NUCLEOTIDE SEQUENCE</scope>
    <source>
        <strain evidence="1">WTE2008</strain>
    </source>
</reference>
<proteinExistence type="predicted"/>
<dbReference type="EMBL" id="FWXZ01000002">
    <property type="protein sequence ID" value="SMC57333.1"/>
    <property type="molecule type" value="Genomic_DNA"/>
</dbReference>
<protein>
    <submittedName>
        <fullName evidence="1">Uncharacterized protein</fullName>
    </submittedName>
</protein>
<evidence type="ECO:0000313" key="2">
    <source>
        <dbReference type="Proteomes" id="UP000192328"/>
    </source>
</evidence>
<name>A0AC61PL57_9FIRM</name>
<comment type="caution">
    <text evidence="1">The sequence shown here is derived from an EMBL/GenBank/DDBJ whole genome shotgun (WGS) entry which is preliminary data.</text>
</comment>
<evidence type="ECO:0000313" key="1">
    <source>
        <dbReference type="EMBL" id="SMC57333.1"/>
    </source>
</evidence>
<gene>
    <name evidence="1" type="ORF">SAMN06297397_1434</name>
</gene>
<sequence length="135" mass="14741">MTAEEFTDFYPQFTGFSPVVVLTEYIRRANGQFSSFTPEDAEEARRLYTAHQLTLYARSAPPEGIPPIRAVLASAGQAPQRITGKKVGEVSVTYATAASPASGSGLAEPADLRETAFGLQLLAILRRYRRSLYVP</sequence>
<dbReference type="Proteomes" id="UP000192328">
    <property type="component" value="Unassembled WGS sequence"/>
</dbReference>